<sequence>MAKVFLDAGHGGKDAGAVGNGLKEKDINLSVTLKIGEILKSHGIEVVYSRVNDVFIELSDIAKKANNSKADIFVSIHCNSFRYSSAKGMETYSYPNSLQGSKLSKNIYDSIIKDKVYTANRGTKTENFAVLRLTNMPATLVELAFISNSQDAYILKNRQRELALAVAKGILNNLGIKYRAELVKLDKPEENLDGKVYKVQVGVFSDIKNAEKLISELKSKGYEAIIVN</sequence>
<evidence type="ECO:0000313" key="4">
    <source>
        <dbReference type="Proteomes" id="UP000006094"/>
    </source>
</evidence>
<dbReference type="InterPro" id="IPR050695">
    <property type="entry name" value="N-acetylmuramoyl_amidase_3"/>
</dbReference>
<dbReference type="EMBL" id="CP003326">
    <property type="protein sequence ID" value="AFS79538.1"/>
    <property type="molecule type" value="Genomic_DNA"/>
</dbReference>
<dbReference type="InterPro" id="IPR002508">
    <property type="entry name" value="MurNAc-LAA_cat"/>
</dbReference>
<accession>K0B0H0</accession>
<dbReference type="eggNOG" id="COG0860">
    <property type="taxonomic scope" value="Bacteria"/>
</dbReference>
<dbReference type="SUPFAM" id="SSF53187">
    <property type="entry name" value="Zn-dependent exopeptidases"/>
    <property type="match status" value="1"/>
</dbReference>
<dbReference type="SMART" id="SM00646">
    <property type="entry name" value="Ami_3"/>
    <property type="match status" value="1"/>
</dbReference>
<dbReference type="RefSeq" id="WP_014968672.1">
    <property type="nucleotide sequence ID" value="NC_018664.1"/>
</dbReference>
<dbReference type="PROSITE" id="PS51724">
    <property type="entry name" value="SPOR"/>
    <property type="match status" value="1"/>
</dbReference>
<dbReference type="CDD" id="cd02696">
    <property type="entry name" value="MurNAc-LAA"/>
    <property type="match status" value="1"/>
</dbReference>
<dbReference type="AlphaFoldDB" id="K0B0H0"/>
<dbReference type="PATRIC" id="fig|1128398.3.peg.2618"/>
<organism evidence="3 4">
    <name type="scientific">Gottschalkia acidurici (strain ATCC 7906 / DSM 604 / BCRC 14475 / CIP 104303 / KCTC 5404 / NCIMB 10678 / 9a)</name>
    <name type="common">Clostridium acidurici</name>
    <dbReference type="NCBI Taxonomy" id="1128398"/>
    <lineage>
        <taxon>Bacteria</taxon>
        <taxon>Bacillati</taxon>
        <taxon>Bacillota</taxon>
        <taxon>Tissierellia</taxon>
        <taxon>Tissierellales</taxon>
        <taxon>Gottschalkiaceae</taxon>
        <taxon>Gottschalkia</taxon>
    </lineage>
</organism>
<dbReference type="STRING" id="1128398.Curi_c25430"/>
<gene>
    <name evidence="3" type="ordered locus">Curi_c25430</name>
</gene>
<dbReference type="Pfam" id="PF01520">
    <property type="entry name" value="Amidase_3"/>
    <property type="match status" value="1"/>
</dbReference>
<dbReference type="HOGENOM" id="CLU_014322_9_1_9"/>
<keyword evidence="1 3" id="KW-0378">Hydrolase</keyword>
<evidence type="ECO:0000259" key="2">
    <source>
        <dbReference type="PROSITE" id="PS51724"/>
    </source>
</evidence>
<dbReference type="InterPro" id="IPR036680">
    <property type="entry name" value="SPOR-like_sf"/>
</dbReference>
<dbReference type="PANTHER" id="PTHR30404:SF0">
    <property type="entry name" value="N-ACETYLMURAMOYL-L-ALANINE AMIDASE AMIC"/>
    <property type="match status" value="1"/>
</dbReference>
<dbReference type="SUPFAM" id="SSF110997">
    <property type="entry name" value="Sporulation related repeat"/>
    <property type="match status" value="1"/>
</dbReference>
<feature type="domain" description="SPOR" evidence="2">
    <location>
        <begin position="191"/>
        <end position="228"/>
    </location>
</feature>
<dbReference type="Gene3D" id="3.30.70.1070">
    <property type="entry name" value="Sporulation related repeat"/>
    <property type="match status" value="1"/>
</dbReference>
<dbReference type="GO" id="GO:0030288">
    <property type="term" value="C:outer membrane-bounded periplasmic space"/>
    <property type="evidence" value="ECO:0007669"/>
    <property type="project" value="TreeGrafter"/>
</dbReference>
<evidence type="ECO:0000256" key="1">
    <source>
        <dbReference type="ARBA" id="ARBA00022801"/>
    </source>
</evidence>
<dbReference type="GO" id="GO:0008745">
    <property type="term" value="F:N-acetylmuramoyl-L-alanine amidase activity"/>
    <property type="evidence" value="ECO:0007669"/>
    <property type="project" value="UniProtKB-EC"/>
</dbReference>
<dbReference type="InterPro" id="IPR007730">
    <property type="entry name" value="SPOR-like_dom"/>
</dbReference>
<dbReference type="EC" id="3.5.1.28" evidence="3"/>
<evidence type="ECO:0000313" key="3">
    <source>
        <dbReference type="EMBL" id="AFS79538.1"/>
    </source>
</evidence>
<name>K0B0H0_GOTA9</name>
<dbReference type="PANTHER" id="PTHR30404">
    <property type="entry name" value="N-ACETYLMURAMOYL-L-ALANINE AMIDASE"/>
    <property type="match status" value="1"/>
</dbReference>
<proteinExistence type="predicted"/>
<dbReference type="Proteomes" id="UP000006094">
    <property type="component" value="Chromosome"/>
</dbReference>
<keyword evidence="4" id="KW-1185">Reference proteome</keyword>
<dbReference type="Pfam" id="PF05036">
    <property type="entry name" value="SPOR"/>
    <property type="match status" value="1"/>
</dbReference>
<dbReference type="GO" id="GO:0009253">
    <property type="term" value="P:peptidoglycan catabolic process"/>
    <property type="evidence" value="ECO:0007669"/>
    <property type="project" value="InterPro"/>
</dbReference>
<dbReference type="OrthoDB" id="1696489at2"/>
<dbReference type="KEGG" id="cad:Curi_c25430"/>
<reference evidence="3 4" key="1">
    <citation type="journal article" date="2012" name="PLoS ONE">
        <title>The purine-utilizing bacterium Clostridium acidurici 9a: a genome-guided metabolic reconsideration.</title>
        <authorList>
            <person name="Hartwich K."/>
            <person name="Poehlein A."/>
            <person name="Daniel R."/>
        </authorList>
    </citation>
    <scope>NUCLEOTIDE SEQUENCE [LARGE SCALE GENOMIC DNA]</scope>
    <source>
        <strain evidence="4">ATCC 7906 / DSM 604 / BCRC 14475 / CIP 104303 / KCTC 5404 / NCIMB 10678 / 9a</strain>
    </source>
</reference>
<dbReference type="Gene3D" id="3.40.630.40">
    <property type="entry name" value="Zn-dependent exopeptidases"/>
    <property type="match status" value="1"/>
</dbReference>
<protein>
    <submittedName>
        <fullName evidence="3">Cell wall hydrolase/autolysin</fullName>
        <ecNumber evidence="3">3.5.1.28</ecNumber>
    </submittedName>
</protein>
<dbReference type="GO" id="GO:0042834">
    <property type="term" value="F:peptidoglycan binding"/>
    <property type="evidence" value="ECO:0007669"/>
    <property type="project" value="InterPro"/>
</dbReference>